<reference evidence="2 3" key="1">
    <citation type="submission" date="2016-02" db="EMBL/GenBank/DDBJ databases">
        <authorList>
            <person name="Wen L."/>
            <person name="He K."/>
            <person name="Yang H."/>
        </authorList>
    </citation>
    <scope>NUCLEOTIDE SEQUENCE [LARGE SCALE GENOMIC DNA]</scope>
    <source>
        <strain evidence="2 3">CV41</strain>
    </source>
</reference>
<evidence type="ECO:0000259" key="1">
    <source>
        <dbReference type="PROSITE" id="PS50801"/>
    </source>
</evidence>
<comment type="caution">
    <text evidence="2">The sequence shown here is derived from an EMBL/GenBank/DDBJ whole genome shotgun (WGS) entry which is preliminary data.</text>
</comment>
<dbReference type="SUPFAM" id="SSF52091">
    <property type="entry name" value="SpoIIaa-like"/>
    <property type="match status" value="1"/>
</dbReference>
<feature type="domain" description="STAS" evidence="1">
    <location>
        <begin position="18"/>
        <end position="80"/>
    </location>
</feature>
<dbReference type="PROSITE" id="PS50801">
    <property type="entry name" value="STAS"/>
    <property type="match status" value="1"/>
</dbReference>
<dbReference type="RefSeq" id="WP_068711098.1">
    <property type="nucleotide sequence ID" value="NZ_LSZP01000018.1"/>
</dbReference>
<evidence type="ECO:0000313" key="3">
    <source>
        <dbReference type="Proteomes" id="UP000071392"/>
    </source>
</evidence>
<dbReference type="InterPro" id="IPR036513">
    <property type="entry name" value="STAS_dom_sf"/>
</dbReference>
<dbReference type="Pfam" id="PF13466">
    <property type="entry name" value="STAS_2"/>
    <property type="match status" value="1"/>
</dbReference>
<dbReference type="Proteomes" id="UP000071392">
    <property type="component" value="Unassembled WGS sequence"/>
</dbReference>
<accession>A0A139SR16</accession>
<sequence length="197" mass="21286">MVETGKPVFFVDAHADPVVMRIEGRASFQNSGCLRDFVTEMLAQGKTRLVIDFQHCTSMDSTFLGILAGVALQLRKGNAGGAAAGGAGGQGGERGVTGALRGGKSESSQPLILARVGQRNLELIRNLGIHRLMTVDSGDFKMNFDHCARPLTQQEQDELSNARMALEAHENLVAADESNRSKFQDVLSFLKNRVDAR</sequence>
<evidence type="ECO:0000313" key="2">
    <source>
        <dbReference type="EMBL" id="KXU36920.1"/>
    </source>
</evidence>
<proteinExistence type="predicted"/>
<name>A0A139SR16_9BACT</name>
<dbReference type="Gene3D" id="3.30.750.24">
    <property type="entry name" value="STAS domain"/>
    <property type="match status" value="1"/>
</dbReference>
<dbReference type="InterPro" id="IPR002645">
    <property type="entry name" value="STAS_dom"/>
</dbReference>
<dbReference type="CDD" id="cd07043">
    <property type="entry name" value="STAS_anti-anti-sigma_factors"/>
    <property type="match status" value="1"/>
</dbReference>
<keyword evidence="3" id="KW-1185">Reference proteome</keyword>
<dbReference type="InterPro" id="IPR058548">
    <property type="entry name" value="MlaB-like_STAS"/>
</dbReference>
<organism evidence="2 3">
    <name type="scientific">Cephaloticoccus capnophilus</name>
    <dbReference type="NCBI Taxonomy" id="1548208"/>
    <lineage>
        <taxon>Bacteria</taxon>
        <taxon>Pseudomonadati</taxon>
        <taxon>Verrucomicrobiota</taxon>
        <taxon>Opitutia</taxon>
        <taxon>Opitutales</taxon>
        <taxon>Opitutaceae</taxon>
        <taxon>Cephaloticoccus</taxon>
    </lineage>
</organism>
<protein>
    <submittedName>
        <fullName evidence="2">Anti-anti-sigma factor</fullName>
    </submittedName>
</protein>
<dbReference type="EMBL" id="LSZP01000018">
    <property type="protein sequence ID" value="KXU36920.1"/>
    <property type="molecule type" value="Genomic_DNA"/>
</dbReference>
<gene>
    <name evidence="2" type="ORF">AXK12_02585</name>
</gene>
<dbReference type="OrthoDB" id="370397at2"/>
<dbReference type="AlphaFoldDB" id="A0A139SR16"/>
<dbReference type="STRING" id="1548208.AXK12_02585"/>